<accession>A0A6N8L2I8</accession>
<dbReference type="EMBL" id="WSQA01000017">
    <property type="protein sequence ID" value="MVZ63940.1"/>
    <property type="molecule type" value="Genomic_DNA"/>
</dbReference>
<keyword evidence="3" id="KW-0804">Transcription</keyword>
<dbReference type="Pfam" id="PF07883">
    <property type="entry name" value="Cupin_2"/>
    <property type="match status" value="1"/>
</dbReference>
<keyword evidence="1" id="KW-0805">Transcription regulation</keyword>
<dbReference type="InterPro" id="IPR013096">
    <property type="entry name" value="Cupin_2"/>
</dbReference>
<dbReference type="PRINTS" id="PR00032">
    <property type="entry name" value="HTHARAC"/>
</dbReference>
<dbReference type="InterPro" id="IPR020449">
    <property type="entry name" value="Tscrpt_reg_AraC-type_HTH"/>
</dbReference>
<evidence type="ECO:0000313" key="6">
    <source>
        <dbReference type="Proteomes" id="UP000435036"/>
    </source>
</evidence>
<dbReference type="RefSeq" id="WP_160370655.1">
    <property type="nucleotide sequence ID" value="NZ_WSQA01000017.1"/>
</dbReference>
<dbReference type="SMART" id="SM00342">
    <property type="entry name" value="HTH_ARAC"/>
    <property type="match status" value="1"/>
</dbReference>
<dbReference type="PROSITE" id="PS01124">
    <property type="entry name" value="HTH_ARAC_FAMILY_2"/>
    <property type="match status" value="1"/>
</dbReference>
<dbReference type="PROSITE" id="PS00041">
    <property type="entry name" value="HTH_ARAC_FAMILY_1"/>
    <property type="match status" value="1"/>
</dbReference>
<dbReference type="Gene3D" id="2.60.120.10">
    <property type="entry name" value="Jelly Rolls"/>
    <property type="match status" value="1"/>
</dbReference>
<keyword evidence="6" id="KW-1185">Reference proteome</keyword>
<dbReference type="InterPro" id="IPR014710">
    <property type="entry name" value="RmlC-like_jellyroll"/>
</dbReference>
<dbReference type="CDD" id="cd06976">
    <property type="entry name" value="cupin_MtlR-like_N"/>
    <property type="match status" value="1"/>
</dbReference>
<dbReference type="PANTHER" id="PTHR43280:SF34">
    <property type="entry name" value="ARAC-FAMILY TRANSCRIPTIONAL REGULATOR"/>
    <property type="match status" value="1"/>
</dbReference>
<feature type="domain" description="HTH araC/xylS-type" evidence="4">
    <location>
        <begin position="180"/>
        <end position="278"/>
    </location>
</feature>
<dbReference type="OrthoDB" id="9787988at2"/>
<dbReference type="InterPro" id="IPR018062">
    <property type="entry name" value="HTH_AraC-typ_CS"/>
</dbReference>
<protein>
    <submittedName>
        <fullName evidence="5">Helix-turn-helix domain-containing protein</fullName>
    </submittedName>
</protein>
<evidence type="ECO:0000313" key="5">
    <source>
        <dbReference type="EMBL" id="MVZ63940.1"/>
    </source>
</evidence>
<reference evidence="5 6" key="1">
    <citation type="submission" date="2019-12" db="EMBL/GenBank/DDBJ databases">
        <authorList>
            <person name="Dong K."/>
        </authorList>
    </citation>
    <scope>NUCLEOTIDE SEQUENCE [LARGE SCALE GENOMIC DNA]</scope>
    <source>
        <strain evidence="5 6">JCM 31225</strain>
    </source>
</reference>
<evidence type="ECO:0000256" key="3">
    <source>
        <dbReference type="ARBA" id="ARBA00023163"/>
    </source>
</evidence>
<name>A0A6N8L2I8_9SPHI</name>
<dbReference type="SUPFAM" id="SSF46689">
    <property type="entry name" value="Homeodomain-like"/>
    <property type="match status" value="2"/>
</dbReference>
<comment type="caution">
    <text evidence="5">The sequence shown here is derived from an EMBL/GenBank/DDBJ whole genome shotgun (WGS) entry which is preliminary data.</text>
</comment>
<keyword evidence="2" id="KW-0238">DNA-binding</keyword>
<dbReference type="GO" id="GO:0003700">
    <property type="term" value="F:DNA-binding transcription factor activity"/>
    <property type="evidence" value="ECO:0007669"/>
    <property type="project" value="InterPro"/>
</dbReference>
<sequence>MQKAKPEILQNGGQESFLIRSFGHEAFLAPFHYHPEYELTYIIRGKGKRYIGNRMDDFADGDFVLIGPNQAHCWKLDNPDPKAHAVVIQFTHAFLGTEFFEKPEFSNINNMLKESEAGLSFPHPRQLSRYMLRLRKSAGVERILNFLELLHELAKQPYQSINAGTFDNNKEQTADSNRINVIMAYIVENFKKDINLNDVANVANLTPNAFCKYFKKLTRKTFVDMLVQYRLNYAVQQLLHTDNPVSAIALESGFNDMSYFYKTFKAKMGLSPLAYRKKFVA</sequence>
<dbReference type="Proteomes" id="UP000435036">
    <property type="component" value="Unassembled WGS sequence"/>
</dbReference>
<evidence type="ECO:0000259" key="4">
    <source>
        <dbReference type="PROSITE" id="PS01124"/>
    </source>
</evidence>
<evidence type="ECO:0000256" key="2">
    <source>
        <dbReference type="ARBA" id="ARBA00023125"/>
    </source>
</evidence>
<proteinExistence type="predicted"/>
<gene>
    <name evidence="5" type="ORF">GQF63_18105</name>
</gene>
<dbReference type="InterPro" id="IPR009057">
    <property type="entry name" value="Homeodomain-like_sf"/>
</dbReference>
<dbReference type="PANTHER" id="PTHR43280">
    <property type="entry name" value="ARAC-FAMILY TRANSCRIPTIONAL REGULATOR"/>
    <property type="match status" value="1"/>
</dbReference>
<dbReference type="SUPFAM" id="SSF51182">
    <property type="entry name" value="RmlC-like cupins"/>
    <property type="match status" value="1"/>
</dbReference>
<dbReference type="InterPro" id="IPR011051">
    <property type="entry name" value="RmlC_Cupin_sf"/>
</dbReference>
<evidence type="ECO:0000256" key="1">
    <source>
        <dbReference type="ARBA" id="ARBA00023015"/>
    </source>
</evidence>
<dbReference type="Pfam" id="PF12833">
    <property type="entry name" value="HTH_18"/>
    <property type="match status" value="1"/>
</dbReference>
<dbReference type="AlphaFoldDB" id="A0A6N8L2I8"/>
<dbReference type="InterPro" id="IPR018060">
    <property type="entry name" value="HTH_AraC"/>
</dbReference>
<organism evidence="5 6">
    <name type="scientific">Sphingobacterium humi</name>
    <dbReference type="NCBI Taxonomy" id="1796905"/>
    <lineage>
        <taxon>Bacteria</taxon>
        <taxon>Pseudomonadati</taxon>
        <taxon>Bacteroidota</taxon>
        <taxon>Sphingobacteriia</taxon>
        <taxon>Sphingobacteriales</taxon>
        <taxon>Sphingobacteriaceae</taxon>
        <taxon>Sphingobacterium</taxon>
    </lineage>
</organism>
<dbReference type="Gene3D" id="1.10.10.60">
    <property type="entry name" value="Homeodomain-like"/>
    <property type="match status" value="2"/>
</dbReference>
<dbReference type="GO" id="GO:0043565">
    <property type="term" value="F:sequence-specific DNA binding"/>
    <property type="evidence" value="ECO:0007669"/>
    <property type="project" value="InterPro"/>
</dbReference>